<feature type="binding site" evidence="12">
    <location>
        <position position="54"/>
    </location>
    <ligand>
        <name>[4Fe-4S] cluster</name>
        <dbReference type="ChEBI" id="CHEBI:49883"/>
    </ligand>
</feature>
<feature type="binding site" evidence="12">
    <location>
        <position position="63"/>
    </location>
    <ligand>
        <name>[4Fe-4S] cluster</name>
        <dbReference type="ChEBI" id="CHEBI:49883"/>
    </ligand>
</feature>
<organism evidence="14 15">
    <name type="scientific">Mumia zhuanghuii</name>
    <dbReference type="NCBI Taxonomy" id="2585211"/>
    <lineage>
        <taxon>Bacteria</taxon>
        <taxon>Bacillati</taxon>
        <taxon>Actinomycetota</taxon>
        <taxon>Actinomycetes</taxon>
        <taxon>Propionibacteriales</taxon>
        <taxon>Nocardioidaceae</taxon>
        <taxon>Mumia</taxon>
    </lineage>
</organism>
<evidence type="ECO:0000256" key="11">
    <source>
        <dbReference type="ARBA" id="ARBA00023163"/>
    </source>
</evidence>
<dbReference type="EMBL" id="VDFQ02000007">
    <property type="protein sequence ID" value="KAA1418397.1"/>
    <property type="molecule type" value="Genomic_DNA"/>
</dbReference>
<feature type="binding site" evidence="12">
    <location>
        <position position="57"/>
    </location>
    <ligand>
        <name>[4Fe-4S] cluster</name>
        <dbReference type="ChEBI" id="CHEBI:49883"/>
    </ligand>
</feature>
<dbReference type="InterPro" id="IPR034768">
    <property type="entry name" value="4FE4S_WBL"/>
</dbReference>
<reference evidence="14 15" key="1">
    <citation type="submission" date="2019-09" db="EMBL/GenBank/DDBJ databases">
        <title>Mumia zhuanghuii sp. nov. isolated from the intestinal contents of plateau pika (Ochotona curzoniae) in the Qinghai-Tibet plateau of China.</title>
        <authorList>
            <person name="Tian Z."/>
        </authorList>
    </citation>
    <scope>NUCLEOTIDE SEQUENCE [LARGE SCALE GENOMIC DNA]</scope>
    <source>
        <strain evidence="15">350</strain>
    </source>
</reference>
<comment type="similarity">
    <text evidence="2 12">Belongs to the WhiB family.</text>
</comment>
<keyword evidence="8 12" id="KW-0805">Transcription regulation</keyword>
<evidence type="ECO:0000256" key="9">
    <source>
        <dbReference type="ARBA" id="ARBA00023125"/>
    </source>
</evidence>
<dbReference type="HAMAP" id="MF_01479">
    <property type="entry name" value="WhiB"/>
    <property type="match status" value="1"/>
</dbReference>
<keyword evidence="11 12" id="KW-0804">Transcription</keyword>
<comment type="caution">
    <text evidence="14">The sequence shown here is derived from an EMBL/GenBank/DDBJ whole genome shotgun (WGS) entry which is preliminary data.</text>
</comment>
<dbReference type="InterPro" id="IPR003482">
    <property type="entry name" value="Whib"/>
</dbReference>
<keyword evidence="4 12" id="KW-0963">Cytoplasm</keyword>
<evidence type="ECO:0000256" key="1">
    <source>
        <dbReference type="ARBA" id="ARBA00004496"/>
    </source>
</evidence>
<evidence type="ECO:0000256" key="3">
    <source>
        <dbReference type="ARBA" id="ARBA00022485"/>
    </source>
</evidence>
<evidence type="ECO:0000256" key="5">
    <source>
        <dbReference type="ARBA" id="ARBA00022723"/>
    </source>
</evidence>
<dbReference type="GO" id="GO:0045892">
    <property type="term" value="P:negative regulation of DNA-templated transcription"/>
    <property type="evidence" value="ECO:0007669"/>
    <property type="project" value="TreeGrafter"/>
</dbReference>
<evidence type="ECO:0000256" key="8">
    <source>
        <dbReference type="ARBA" id="ARBA00023015"/>
    </source>
</evidence>
<keyword evidence="10 12" id="KW-1015">Disulfide bond</keyword>
<comment type="subcellular location">
    <subcellularLocation>
        <location evidence="1 12">Cytoplasm</location>
    </subcellularLocation>
</comment>
<comment type="function">
    <text evidence="12">Acts as a transcriptional regulator. Probably redox-responsive. The apo- but not holo-form probably binds DNA.</text>
</comment>
<gene>
    <name evidence="12" type="primary">whiB</name>
    <name evidence="14" type="ORF">FE697_021505</name>
</gene>
<dbReference type="GO" id="GO:0003677">
    <property type="term" value="F:DNA binding"/>
    <property type="evidence" value="ECO:0007669"/>
    <property type="project" value="UniProtKB-UniRule"/>
</dbReference>
<evidence type="ECO:0000313" key="15">
    <source>
        <dbReference type="Proteomes" id="UP000307768"/>
    </source>
</evidence>
<dbReference type="Proteomes" id="UP000307768">
    <property type="component" value="Unassembled WGS sequence"/>
</dbReference>
<keyword evidence="5 12" id="KW-0479">Metal-binding</keyword>
<evidence type="ECO:0000256" key="6">
    <source>
        <dbReference type="ARBA" id="ARBA00023004"/>
    </source>
</evidence>
<evidence type="ECO:0000256" key="10">
    <source>
        <dbReference type="ARBA" id="ARBA00023157"/>
    </source>
</evidence>
<proteinExistence type="inferred from homology"/>
<protein>
    <recommendedName>
        <fullName evidence="12">Transcriptional regulator WhiB</fullName>
    </recommendedName>
</protein>
<evidence type="ECO:0000256" key="2">
    <source>
        <dbReference type="ARBA" id="ARBA00006597"/>
    </source>
</evidence>
<dbReference type="GO" id="GO:0047134">
    <property type="term" value="F:protein-disulfide reductase [NAD(P)H] activity"/>
    <property type="evidence" value="ECO:0007669"/>
    <property type="project" value="TreeGrafter"/>
</dbReference>
<keyword evidence="6 12" id="KW-0408">Iron</keyword>
<dbReference type="Pfam" id="PF02467">
    <property type="entry name" value="Whib"/>
    <property type="match status" value="1"/>
</dbReference>
<keyword evidence="7 12" id="KW-0411">Iron-sulfur</keyword>
<evidence type="ECO:0000313" key="14">
    <source>
        <dbReference type="EMBL" id="KAA1418397.1"/>
    </source>
</evidence>
<dbReference type="PANTHER" id="PTHR38839:SF5">
    <property type="entry name" value="TRANSCRIPTIONAL REGULATOR WHID"/>
    <property type="match status" value="1"/>
</dbReference>
<evidence type="ECO:0000256" key="12">
    <source>
        <dbReference type="HAMAP-Rule" id="MF_01479"/>
    </source>
</evidence>
<dbReference type="GO" id="GO:0005737">
    <property type="term" value="C:cytoplasm"/>
    <property type="evidence" value="ECO:0007669"/>
    <property type="project" value="UniProtKB-SubCell"/>
</dbReference>
<dbReference type="OrthoDB" id="3748961at2"/>
<keyword evidence="3 12" id="KW-0004">4Fe-4S</keyword>
<dbReference type="GO" id="GO:0046872">
    <property type="term" value="F:metal ion binding"/>
    <property type="evidence" value="ECO:0007669"/>
    <property type="project" value="UniProtKB-KW"/>
</dbReference>
<dbReference type="AlphaFoldDB" id="A0A5Q6RK93"/>
<feature type="binding site" evidence="12">
    <location>
        <position position="24"/>
    </location>
    <ligand>
        <name>[4Fe-4S] cluster</name>
        <dbReference type="ChEBI" id="CHEBI:49883"/>
    </ligand>
</feature>
<dbReference type="GO" id="GO:0035731">
    <property type="term" value="F:dinitrosyl-iron complex binding"/>
    <property type="evidence" value="ECO:0007669"/>
    <property type="project" value="UniProtKB-UniRule"/>
</dbReference>
<comment type="cofactor">
    <cofactor evidence="12">
        <name>[4Fe-4S] cluster</name>
        <dbReference type="ChEBI" id="CHEBI:49883"/>
    </cofactor>
    <text evidence="12">Binds 1 [4Fe-4S] cluster per subunit. Following nitrosylation of the [4Fe-4S] cluster binds 1 [4Fe-8(NO)] cluster per subunit.</text>
</comment>
<comment type="PTM">
    <text evidence="12">Upon Fe-S cluster removal intramolecular disulfide bonds are formed.</text>
</comment>
<comment type="PTM">
    <text evidence="12">The Fe-S cluster can be nitrosylated by nitric oxide (NO).</text>
</comment>
<evidence type="ECO:0000256" key="7">
    <source>
        <dbReference type="ARBA" id="ARBA00023014"/>
    </source>
</evidence>
<dbReference type="PANTHER" id="PTHR38839">
    <property type="entry name" value="TRANSCRIPTIONAL REGULATOR WHID-RELATED"/>
    <property type="match status" value="1"/>
</dbReference>
<dbReference type="PROSITE" id="PS51674">
    <property type="entry name" value="4FE4S_WBL"/>
    <property type="match status" value="1"/>
</dbReference>
<dbReference type="GO" id="GO:0051539">
    <property type="term" value="F:4 iron, 4 sulfur cluster binding"/>
    <property type="evidence" value="ECO:0007669"/>
    <property type="project" value="UniProtKB-UniRule"/>
</dbReference>
<dbReference type="RefSeq" id="WP_149771710.1">
    <property type="nucleotide sequence ID" value="NZ_VDFQ02000007.1"/>
</dbReference>
<accession>A0A5Q6RK93</accession>
<feature type="domain" description="4Fe-4S Wbl-type" evidence="13">
    <location>
        <begin position="23"/>
        <end position="87"/>
    </location>
</feature>
<evidence type="ECO:0000256" key="4">
    <source>
        <dbReference type="ARBA" id="ARBA00022490"/>
    </source>
</evidence>
<keyword evidence="9 12" id="KW-0238">DNA-binding</keyword>
<sequence length="100" mass="11054">MNSTISRLPAPAIESYEWQFDGACRGADEAIFFSPEDERGSKRLAREAKAKEFCTVCPVVAACLEHALRVREPFGVWGGLNTRERNDLIASGSSRVRHAS</sequence>
<evidence type="ECO:0000259" key="13">
    <source>
        <dbReference type="PROSITE" id="PS51674"/>
    </source>
</evidence>
<dbReference type="GO" id="GO:0045454">
    <property type="term" value="P:cell redox homeostasis"/>
    <property type="evidence" value="ECO:0007669"/>
    <property type="project" value="TreeGrafter"/>
</dbReference>
<name>A0A5Q6RK93_9ACTN</name>